<feature type="region of interest" description="Disordered" evidence="1">
    <location>
        <begin position="115"/>
        <end position="144"/>
    </location>
</feature>
<evidence type="ECO:0000313" key="2">
    <source>
        <dbReference type="EMBL" id="MFG6108579.1"/>
    </source>
</evidence>
<comment type="caution">
    <text evidence="2">The sequence shown here is derived from an EMBL/GenBank/DDBJ whole genome shotgun (WGS) entry which is preliminary data.</text>
</comment>
<dbReference type="PANTHER" id="PTHR21180">
    <property type="entry name" value="ENDONUCLEASE/EXONUCLEASE/PHOSPHATASE FAMILY DOMAIN-CONTAINING PROTEIN 1"/>
    <property type="match status" value="1"/>
</dbReference>
<sequence length="144" mass="15623">MKGLWTIGCVYVAREAGASDGIAGRTRFRATRSCKVGSWFSWKALALGLLLIGAAQAANRIDINTADASTLQQGLTNVGPHKAEAIVAYRRQHGPFLRVEDLARVKGIGTRTVERNRQRMTTGVMESPSAEPPRRALPAAVPRR</sequence>
<accession>A0ABW7CUX7</accession>
<dbReference type="Pfam" id="PF12836">
    <property type="entry name" value="HHH_3"/>
    <property type="match status" value="1"/>
</dbReference>
<dbReference type="Proteomes" id="UP001605261">
    <property type="component" value="Unassembled WGS sequence"/>
</dbReference>
<keyword evidence="2" id="KW-0238">DNA-binding</keyword>
<dbReference type="GO" id="GO:0003677">
    <property type="term" value="F:DNA binding"/>
    <property type="evidence" value="ECO:0007669"/>
    <property type="project" value="UniProtKB-KW"/>
</dbReference>
<dbReference type="InterPro" id="IPR051675">
    <property type="entry name" value="Endo/Exo/Phosphatase_dom_1"/>
</dbReference>
<protein>
    <submittedName>
        <fullName evidence="2">ComEA family DNA-binding protein</fullName>
    </submittedName>
</protein>
<evidence type="ECO:0000313" key="3">
    <source>
        <dbReference type="Proteomes" id="UP001605261"/>
    </source>
</evidence>
<reference evidence="2 3" key="1">
    <citation type="submission" date="2024-09" db="EMBL/GenBank/DDBJ databases">
        <authorList>
            <consortium name="All-Russian atlas of soil microorganisms"/>
            <consortium name="as a basis for the search for new antimicrobial producers and enzymes with unique properties"/>
            <person name="Sokolova E.A."/>
            <person name="Voronina E.N."/>
        </authorList>
    </citation>
    <scope>NUCLEOTIDE SEQUENCE [LARGE SCALE GENOMIC DNA]</scope>
    <source>
        <strain evidence="2 3">AF-22b-331.1</strain>
    </source>
</reference>
<dbReference type="InterPro" id="IPR004509">
    <property type="entry name" value="Competence_ComEA_HhH"/>
</dbReference>
<dbReference type="InterPro" id="IPR010994">
    <property type="entry name" value="RuvA_2-like"/>
</dbReference>
<keyword evidence="3" id="KW-1185">Reference proteome</keyword>
<dbReference type="EMBL" id="JBHGCJ010000002">
    <property type="protein sequence ID" value="MFG6108579.1"/>
    <property type="molecule type" value="Genomic_DNA"/>
</dbReference>
<dbReference type="RefSeq" id="WP_394161814.1">
    <property type="nucleotide sequence ID" value="NZ_JBHGCJ010000002.1"/>
</dbReference>
<proteinExistence type="predicted"/>
<dbReference type="PANTHER" id="PTHR21180:SF32">
    <property type="entry name" value="ENDONUCLEASE_EXONUCLEASE_PHOSPHATASE FAMILY DOMAIN-CONTAINING PROTEIN 1"/>
    <property type="match status" value="1"/>
</dbReference>
<dbReference type="NCBIfam" id="TIGR00426">
    <property type="entry name" value="competence protein ComEA helix-hairpin-helix repeat region"/>
    <property type="match status" value="1"/>
</dbReference>
<organism evidence="2 3">
    <name type="scientific">Stenotrophomonas nematodicola</name>
    <dbReference type="NCBI Taxonomy" id="2656746"/>
    <lineage>
        <taxon>Bacteria</taxon>
        <taxon>Pseudomonadati</taxon>
        <taxon>Pseudomonadota</taxon>
        <taxon>Gammaproteobacteria</taxon>
        <taxon>Lysobacterales</taxon>
        <taxon>Lysobacteraceae</taxon>
        <taxon>Stenotrophomonas</taxon>
    </lineage>
</organism>
<name>A0ABW7CUX7_9GAMM</name>
<dbReference type="Gene3D" id="1.10.150.280">
    <property type="entry name" value="AF1531-like domain"/>
    <property type="match status" value="1"/>
</dbReference>
<dbReference type="SUPFAM" id="SSF47781">
    <property type="entry name" value="RuvA domain 2-like"/>
    <property type="match status" value="1"/>
</dbReference>
<evidence type="ECO:0000256" key="1">
    <source>
        <dbReference type="SAM" id="MobiDB-lite"/>
    </source>
</evidence>
<gene>
    <name evidence="2" type="ORF">ACEU0G_002520</name>
</gene>